<dbReference type="InterPro" id="IPR018996">
    <property type="entry name" value="Man1/Src1-like_C"/>
</dbReference>
<feature type="transmembrane region" description="Helical" evidence="8">
    <location>
        <begin position="40"/>
        <end position="61"/>
    </location>
</feature>
<name>W9SU32_9ROSA</name>
<evidence type="ECO:0000313" key="10">
    <source>
        <dbReference type="EMBL" id="EXC26714.1"/>
    </source>
</evidence>
<evidence type="ECO:0000256" key="3">
    <source>
        <dbReference type="ARBA" id="ARBA00022692"/>
    </source>
</evidence>
<evidence type="ECO:0000256" key="7">
    <source>
        <dbReference type="SAM" id="MobiDB-lite"/>
    </source>
</evidence>
<dbReference type="Proteomes" id="UP000030645">
    <property type="component" value="Unassembled WGS sequence"/>
</dbReference>
<keyword evidence="2" id="KW-0597">Phosphoprotein</keyword>
<dbReference type="Pfam" id="PF09402">
    <property type="entry name" value="MSC"/>
    <property type="match status" value="1"/>
</dbReference>
<evidence type="ECO:0000256" key="1">
    <source>
        <dbReference type="ARBA" id="ARBA00004540"/>
    </source>
</evidence>
<dbReference type="AlphaFoldDB" id="W9SU32"/>
<feature type="transmembrane region" description="Helical" evidence="8">
    <location>
        <begin position="221"/>
        <end position="244"/>
    </location>
</feature>
<dbReference type="GO" id="GO:0005637">
    <property type="term" value="C:nuclear inner membrane"/>
    <property type="evidence" value="ECO:0007669"/>
    <property type="project" value="UniProtKB-SubCell"/>
</dbReference>
<dbReference type="InterPro" id="IPR041885">
    <property type="entry name" value="MAN1_winged_helix_dom"/>
</dbReference>
<dbReference type="eggNOG" id="ENOG502QSU0">
    <property type="taxonomic scope" value="Eukaryota"/>
</dbReference>
<dbReference type="GO" id="GO:0003682">
    <property type="term" value="F:chromatin binding"/>
    <property type="evidence" value="ECO:0007669"/>
    <property type="project" value="InterPro"/>
</dbReference>
<accession>W9SU32</accession>
<evidence type="ECO:0000256" key="8">
    <source>
        <dbReference type="SAM" id="Phobius"/>
    </source>
</evidence>
<evidence type="ECO:0000313" key="11">
    <source>
        <dbReference type="Proteomes" id="UP000030645"/>
    </source>
</evidence>
<dbReference type="GO" id="GO:0071763">
    <property type="term" value="P:nuclear membrane organization"/>
    <property type="evidence" value="ECO:0007669"/>
    <property type="project" value="TreeGrafter"/>
</dbReference>
<protein>
    <recommendedName>
        <fullName evidence="9">Man1/Src1-like C-terminal domain-containing protein</fullName>
    </recommendedName>
</protein>
<evidence type="ECO:0000256" key="6">
    <source>
        <dbReference type="ARBA" id="ARBA00023242"/>
    </source>
</evidence>
<evidence type="ECO:0000256" key="4">
    <source>
        <dbReference type="ARBA" id="ARBA00022989"/>
    </source>
</evidence>
<feature type="region of interest" description="Disordered" evidence="7">
    <location>
        <begin position="1"/>
        <end position="24"/>
    </location>
</feature>
<dbReference type="InterPro" id="IPR044780">
    <property type="entry name" value="Heh2/Src1"/>
</dbReference>
<keyword evidence="3 8" id="KW-0812">Transmembrane</keyword>
<organism evidence="10 11">
    <name type="scientific">Morus notabilis</name>
    <dbReference type="NCBI Taxonomy" id="981085"/>
    <lineage>
        <taxon>Eukaryota</taxon>
        <taxon>Viridiplantae</taxon>
        <taxon>Streptophyta</taxon>
        <taxon>Embryophyta</taxon>
        <taxon>Tracheophyta</taxon>
        <taxon>Spermatophyta</taxon>
        <taxon>Magnoliopsida</taxon>
        <taxon>eudicotyledons</taxon>
        <taxon>Gunneridae</taxon>
        <taxon>Pentapetalae</taxon>
        <taxon>rosids</taxon>
        <taxon>fabids</taxon>
        <taxon>Rosales</taxon>
        <taxon>Moraceae</taxon>
        <taxon>Moreae</taxon>
        <taxon>Morus</taxon>
    </lineage>
</organism>
<sequence>MTSISKKRPKPKSSGSSNSSLKSVSLWEPPDDLFPSKDDIFRLVTAVAIAVSVFLSCSFFFSARHPKPFCDSASDASDFLSDNCEPCPNNGQCYQGKLECVRGYRKHGNLCVEDGDINQTAKKLSQWVQLRLCESYAQYLCGGTGMIWVPENDMWSVLDGDKLTEYVGSYNAVNNYTKHKGMETIGKVLETRTNSQGVREFKCPDVLVESYKPFSCRVHQWISNNVLVILPVCVLIAGFLFLVMKVRQRLYLLKRVDELYQQVCEILEENALTSKGRKGELESWVVASRLRDHLLSPKERKKPALWKMGLNLISSKDNLVPLEPNNTEDCTQQAQSQACTSNYWRKSTELQKWKTETSMGVFERPLALPNQIV</sequence>
<keyword evidence="6" id="KW-0539">Nucleus</keyword>
<evidence type="ECO:0000259" key="9">
    <source>
        <dbReference type="Pfam" id="PF09402"/>
    </source>
</evidence>
<keyword evidence="11" id="KW-1185">Reference proteome</keyword>
<comment type="subcellular location">
    <subcellularLocation>
        <location evidence="1">Nucleus inner membrane</location>
    </subcellularLocation>
</comment>
<dbReference type="Gene3D" id="1.10.10.1180">
    <property type="entry name" value="MAN1, winged-helix domain"/>
    <property type="match status" value="1"/>
</dbReference>
<dbReference type="PANTHER" id="PTHR47808">
    <property type="entry name" value="INNER NUCLEAR MEMBRANE PROTEIN HEH2-RELATED"/>
    <property type="match status" value="1"/>
</dbReference>
<keyword evidence="4 8" id="KW-1133">Transmembrane helix</keyword>
<feature type="compositionally biased region" description="Basic residues" evidence="7">
    <location>
        <begin position="1"/>
        <end position="11"/>
    </location>
</feature>
<feature type="domain" description="Man1/Src1-like C-terminal" evidence="9">
    <location>
        <begin position="76"/>
        <end position="308"/>
    </location>
</feature>
<keyword evidence="5 8" id="KW-0472">Membrane</keyword>
<gene>
    <name evidence="10" type="ORF">L484_023328</name>
</gene>
<dbReference type="STRING" id="981085.W9SU32"/>
<reference evidence="11" key="1">
    <citation type="submission" date="2013-01" db="EMBL/GenBank/DDBJ databases">
        <title>Draft Genome Sequence of a Mulberry Tree, Morus notabilis C.K. Schneid.</title>
        <authorList>
            <person name="He N."/>
            <person name="Zhao S."/>
        </authorList>
    </citation>
    <scope>NUCLEOTIDE SEQUENCE</scope>
</reference>
<dbReference type="GO" id="GO:0034399">
    <property type="term" value="C:nuclear periphery"/>
    <property type="evidence" value="ECO:0007669"/>
    <property type="project" value="TreeGrafter"/>
</dbReference>
<dbReference type="PANTHER" id="PTHR47808:SF2">
    <property type="entry name" value="LEM DOMAIN-CONTAINING PROTEIN 2"/>
    <property type="match status" value="1"/>
</dbReference>
<evidence type="ECO:0000256" key="2">
    <source>
        <dbReference type="ARBA" id="ARBA00022553"/>
    </source>
</evidence>
<dbReference type="GO" id="GO:0005783">
    <property type="term" value="C:endoplasmic reticulum"/>
    <property type="evidence" value="ECO:0007669"/>
    <property type="project" value="TreeGrafter"/>
</dbReference>
<feature type="compositionally biased region" description="Low complexity" evidence="7">
    <location>
        <begin position="12"/>
        <end position="24"/>
    </location>
</feature>
<dbReference type="EMBL" id="KE346119">
    <property type="protein sequence ID" value="EXC26714.1"/>
    <property type="molecule type" value="Genomic_DNA"/>
</dbReference>
<proteinExistence type="predicted"/>
<evidence type="ECO:0000256" key="5">
    <source>
        <dbReference type="ARBA" id="ARBA00023136"/>
    </source>
</evidence>